<reference evidence="4 5" key="1">
    <citation type="submission" date="2020-10" db="EMBL/GenBank/DDBJ databases">
        <title>Connecting structure to function with the recovery of over 1000 high-quality activated sludge metagenome-assembled genomes encoding full-length rRNA genes using long-read sequencing.</title>
        <authorList>
            <person name="Singleton C.M."/>
            <person name="Petriglieri F."/>
            <person name="Kristensen J.M."/>
            <person name="Kirkegaard R.H."/>
            <person name="Michaelsen T.Y."/>
            <person name="Andersen M.H."/>
            <person name="Karst S.M."/>
            <person name="Dueholm M.S."/>
            <person name="Nielsen P.H."/>
            <person name="Albertsen M."/>
        </authorList>
    </citation>
    <scope>NUCLEOTIDE SEQUENCE [LARGE SCALE GENOMIC DNA]</scope>
    <source>
        <strain evidence="4">Lyne_18-Q3-R50-59_MAXAC.006</strain>
    </source>
</reference>
<comment type="cofactor">
    <cofactor evidence="1">
        <name>pyridoxal 5'-phosphate</name>
        <dbReference type="ChEBI" id="CHEBI:597326"/>
    </cofactor>
</comment>
<name>A0A936TE49_9ACTN</name>
<dbReference type="InterPro" id="IPR005814">
    <property type="entry name" value="Aminotrans_3"/>
</dbReference>
<protein>
    <submittedName>
        <fullName evidence="4">Aminotransferase class III-fold pyridoxal phosphate-dependent enzyme</fullName>
    </submittedName>
</protein>
<dbReference type="GO" id="GO:0030170">
    <property type="term" value="F:pyridoxal phosphate binding"/>
    <property type="evidence" value="ECO:0007669"/>
    <property type="project" value="InterPro"/>
</dbReference>
<organism evidence="4 5">
    <name type="scientific">Candidatus Neomicrothrix subdominans</name>
    <dbReference type="NCBI Taxonomy" id="2954438"/>
    <lineage>
        <taxon>Bacteria</taxon>
        <taxon>Bacillati</taxon>
        <taxon>Actinomycetota</taxon>
        <taxon>Acidimicrobiia</taxon>
        <taxon>Acidimicrobiales</taxon>
        <taxon>Microthrixaceae</taxon>
        <taxon>Candidatus Neomicrothrix</taxon>
    </lineage>
</organism>
<evidence type="ECO:0000256" key="2">
    <source>
        <dbReference type="ARBA" id="ARBA00022898"/>
    </source>
</evidence>
<dbReference type="InterPro" id="IPR015424">
    <property type="entry name" value="PyrdxlP-dep_Trfase"/>
</dbReference>
<dbReference type="PANTHER" id="PTHR43713">
    <property type="entry name" value="GLUTAMATE-1-SEMIALDEHYDE 2,1-AMINOMUTASE"/>
    <property type="match status" value="1"/>
</dbReference>
<dbReference type="EMBL" id="JADJZA010000008">
    <property type="protein sequence ID" value="MBK9298018.1"/>
    <property type="molecule type" value="Genomic_DNA"/>
</dbReference>
<keyword evidence="4" id="KW-0808">Transferase</keyword>
<accession>A0A936TE49</accession>
<dbReference type="InterPro" id="IPR015421">
    <property type="entry name" value="PyrdxlP-dep_Trfase_major"/>
</dbReference>
<evidence type="ECO:0000256" key="1">
    <source>
        <dbReference type="ARBA" id="ARBA00001933"/>
    </source>
</evidence>
<gene>
    <name evidence="4" type="ORF">IPN02_14530</name>
</gene>
<dbReference type="Gene3D" id="3.90.1150.10">
    <property type="entry name" value="Aspartate Aminotransferase, domain 1"/>
    <property type="match status" value="1"/>
</dbReference>
<dbReference type="PANTHER" id="PTHR43713:SF3">
    <property type="entry name" value="GLUTAMATE-1-SEMIALDEHYDE 2,1-AMINOMUTASE 1, CHLOROPLASTIC-RELATED"/>
    <property type="match status" value="1"/>
</dbReference>
<evidence type="ECO:0000313" key="4">
    <source>
        <dbReference type="EMBL" id="MBK9298018.1"/>
    </source>
</evidence>
<dbReference type="InterPro" id="IPR015422">
    <property type="entry name" value="PyrdxlP-dep_Trfase_small"/>
</dbReference>
<evidence type="ECO:0000313" key="5">
    <source>
        <dbReference type="Proteomes" id="UP000727993"/>
    </source>
</evidence>
<dbReference type="AlphaFoldDB" id="A0A936TE49"/>
<dbReference type="Proteomes" id="UP000727993">
    <property type="component" value="Unassembled WGS sequence"/>
</dbReference>
<dbReference type="Gene3D" id="3.40.640.10">
    <property type="entry name" value="Type I PLP-dependent aspartate aminotransferase-like (Major domain)"/>
    <property type="match status" value="1"/>
</dbReference>
<comment type="caution">
    <text evidence="4">The sequence shown here is derived from an EMBL/GenBank/DDBJ whole genome shotgun (WGS) entry which is preliminary data.</text>
</comment>
<keyword evidence="2 3" id="KW-0663">Pyridoxal phosphate</keyword>
<proteinExistence type="inferred from homology"/>
<comment type="similarity">
    <text evidence="3">Belongs to the class-III pyridoxal-phosphate-dependent aminotransferase family.</text>
</comment>
<keyword evidence="4" id="KW-0032">Aminotransferase</keyword>
<dbReference type="Pfam" id="PF00202">
    <property type="entry name" value="Aminotran_3"/>
    <property type="match status" value="1"/>
</dbReference>
<dbReference type="GO" id="GO:0008483">
    <property type="term" value="F:transaminase activity"/>
    <property type="evidence" value="ECO:0007669"/>
    <property type="project" value="UniProtKB-KW"/>
</dbReference>
<dbReference type="SUPFAM" id="SSF53383">
    <property type="entry name" value="PLP-dependent transferases"/>
    <property type="match status" value="1"/>
</dbReference>
<evidence type="ECO:0000256" key="3">
    <source>
        <dbReference type="RuleBase" id="RU003560"/>
    </source>
</evidence>
<sequence length="407" mass="44544">MRLSATASALTITDRMTERARSVDARAATRPDILPQYDGYAQYPRYLQRAKGAYVWDVDGNRYIDFCLGYGPVILGHGDERVNGRAAAATANGGCFAPLWSPLQIELAELLTSVIPGAEMCLMLKTGSDATSAAVRLARIYTGRSAVLRWGYNGWHDWSVEQAAGVPTSVRENSRAFDFNDLDVLESLLSHGNDKVACVITMPFWDDQVEASHLSSIGEVARRNGALFVLDEMRSGFRVALGGAQQYLHVQADLAAYGKAMGNGHPISALVGRRDILSKLSDTKVSSTYFAEPGSMAAAIATIEILRDTDALDHVWRLGEVFQNGLKTLTSRFGSAIEVVGYPPMPFMRFQSEDATTRFAVEQHFYSKTTAAGLLLHPNHQWFLSAAHTTGDIYQALEVIELALETL</sequence>